<feature type="domain" description="VWFA" evidence="1">
    <location>
        <begin position="130"/>
        <end position="338"/>
    </location>
</feature>
<dbReference type="GO" id="GO:0008270">
    <property type="term" value="F:zinc ion binding"/>
    <property type="evidence" value="ECO:0007669"/>
    <property type="project" value="InterPro"/>
</dbReference>
<dbReference type="GO" id="GO:0070971">
    <property type="term" value="C:endoplasmic reticulum exit site"/>
    <property type="evidence" value="ECO:0007669"/>
    <property type="project" value="TreeGrafter"/>
</dbReference>
<dbReference type="SMART" id="SM00327">
    <property type="entry name" value="VWA"/>
    <property type="match status" value="1"/>
</dbReference>
<dbReference type="Pfam" id="PF04810">
    <property type="entry name" value="zf-Sec23_Sec24"/>
    <property type="match status" value="1"/>
</dbReference>
<dbReference type="SUPFAM" id="SSF82919">
    <property type="entry name" value="Zn-finger domain of Sec23/24"/>
    <property type="match status" value="1"/>
</dbReference>
<dbReference type="InterPro" id="IPR036465">
    <property type="entry name" value="vWFA_dom_sf"/>
</dbReference>
<dbReference type="GO" id="GO:0030127">
    <property type="term" value="C:COPII vesicle coat"/>
    <property type="evidence" value="ECO:0007669"/>
    <property type="project" value="InterPro"/>
</dbReference>
<dbReference type="SUPFAM" id="SSF53300">
    <property type="entry name" value="vWA-like"/>
    <property type="match status" value="1"/>
</dbReference>
<dbReference type="Gene3D" id="3.40.50.410">
    <property type="entry name" value="von Willebrand factor, type A domain"/>
    <property type="match status" value="1"/>
</dbReference>
<accession>A0A8J8P035</accession>
<dbReference type="InterPro" id="IPR002035">
    <property type="entry name" value="VWF_A"/>
</dbReference>
<dbReference type="GO" id="GO:0090110">
    <property type="term" value="P:COPII-coated vesicle cargo loading"/>
    <property type="evidence" value="ECO:0007669"/>
    <property type="project" value="TreeGrafter"/>
</dbReference>
<dbReference type="InterPro" id="IPR006895">
    <property type="entry name" value="Znf_Sec23_Sec24"/>
</dbReference>
<evidence type="ECO:0000313" key="3">
    <source>
        <dbReference type="Proteomes" id="UP000785679"/>
    </source>
</evidence>
<dbReference type="Proteomes" id="UP000785679">
    <property type="component" value="Unassembled WGS sequence"/>
</dbReference>
<evidence type="ECO:0000313" key="2">
    <source>
        <dbReference type="EMBL" id="TNV83349.1"/>
    </source>
</evidence>
<name>A0A8J8P035_HALGN</name>
<dbReference type="PANTHER" id="PTHR13803:SF36">
    <property type="entry name" value="TYPE A VON WILLEBRAND FACTOR DOMAIN-CONTAINING PROTEIN"/>
    <property type="match status" value="1"/>
</dbReference>
<dbReference type="InterPro" id="IPR050550">
    <property type="entry name" value="SEC23_SEC24_subfamily"/>
</dbReference>
<gene>
    <name evidence="2" type="ORF">FGO68_gene8163</name>
</gene>
<evidence type="ECO:0000259" key="1">
    <source>
        <dbReference type="PROSITE" id="PS50234"/>
    </source>
</evidence>
<comment type="caution">
    <text evidence="2">The sequence shown here is derived from an EMBL/GenBank/DDBJ whole genome shotgun (WGS) entry which is preliminary data.</text>
</comment>
<organism evidence="2 3">
    <name type="scientific">Halteria grandinella</name>
    <dbReference type="NCBI Taxonomy" id="5974"/>
    <lineage>
        <taxon>Eukaryota</taxon>
        <taxon>Sar</taxon>
        <taxon>Alveolata</taxon>
        <taxon>Ciliophora</taxon>
        <taxon>Intramacronucleata</taxon>
        <taxon>Spirotrichea</taxon>
        <taxon>Stichotrichia</taxon>
        <taxon>Sporadotrichida</taxon>
        <taxon>Halteriidae</taxon>
        <taxon>Halteria</taxon>
    </lineage>
</organism>
<dbReference type="GO" id="GO:0006886">
    <property type="term" value="P:intracellular protein transport"/>
    <property type="evidence" value="ECO:0007669"/>
    <property type="project" value="InterPro"/>
</dbReference>
<dbReference type="PANTHER" id="PTHR13803">
    <property type="entry name" value="SEC24-RELATED PROTEIN"/>
    <property type="match status" value="1"/>
</dbReference>
<keyword evidence="3" id="KW-1185">Reference proteome</keyword>
<dbReference type="GO" id="GO:0000149">
    <property type="term" value="F:SNARE binding"/>
    <property type="evidence" value="ECO:0007669"/>
    <property type="project" value="TreeGrafter"/>
</dbReference>
<sequence length="555" mass="61174">MQQQYQAYGQQPPQVSLATGEKFRQKVDTNVFQVSMACLKDQATEIATGDPITCSACSGILNVYSEIKVEGDAQQVWICEFCNTRNVVNIEPEEKPKTDAVSYILEAAPVKSEAEKKEEKTTGGVNKDISIVFCVDVSGSMAGSRLQAVQQTMRNQIKDMYENHPDRKIGIVTFTDDVRIIGDGTAAVTIIDAGKLHDYDFILKHAVVGASTSLSRGIKDTRAKVDQAVNNLRATGSTALGPGMLAAIGLAGEGSPGSQVIVCTDGASNMGLNDPAFYSRVGEYAQGKGVTVHIVTFQGTECNIDMISTVCQMTNGEIERVSLHDLASNFKDFLAKPVLATLVKLKVKLHSGLEFRNEMVQNLSMQNTILSKDFGNVNEDTDVCFEYQMKPLRELLKIKDIDFSKLQQLPFQAQIHYTALDGSKQVRVITNRLDISTDKEDLKKDADFQILGINAIQQSSKLARVGEFKQAQAVAKAWDKVMTRDTAQLSCNQMAEVQNFRSNIGQTYNLMHQQQVMTSQQPQQYGQRAQVSDAVSQNMYQAARINKSKWTKSSK</sequence>
<dbReference type="EMBL" id="RRYP01003917">
    <property type="protein sequence ID" value="TNV83349.1"/>
    <property type="molecule type" value="Genomic_DNA"/>
</dbReference>
<protein>
    <recommendedName>
        <fullName evidence="1">VWFA domain-containing protein</fullName>
    </recommendedName>
</protein>
<dbReference type="InterPro" id="IPR036174">
    <property type="entry name" value="Znf_Sec23_Sec24_sf"/>
</dbReference>
<proteinExistence type="predicted"/>
<dbReference type="PROSITE" id="PS50234">
    <property type="entry name" value="VWFA"/>
    <property type="match status" value="1"/>
</dbReference>
<dbReference type="Gene3D" id="2.30.30.380">
    <property type="entry name" value="Zn-finger domain of Sec23/24"/>
    <property type="match status" value="1"/>
</dbReference>
<dbReference type="OrthoDB" id="10064214at2759"/>
<dbReference type="Pfam" id="PF13519">
    <property type="entry name" value="VWA_2"/>
    <property type="match status" value="1"/>
</dbReference>
<reference evidence="2" key="1">
    <citation type="submission" date="2019-06" db="EMBL/GenBank/DDBJ databases">
        <authorList>
            <person name="Zheng W."/>
        </authorList>
    </citation>
    <scope>NUCLEOTIDE SEQUENCE</scope>
    <source>
        <strain evidence="2">QDHG01</strain>
    </source>
</reference>
<dbReference type="AlphaFoldDB" id="A0A8J8P035"/>